<protein>
    <submittedName>
        <fullName evidence="3">Lysophospholipase L1</fullName>
    </submittedName>
</protein>
<dbReference type="EMBL" id="FOAF01000002">
    <property type="protein sequence ID" value="SEL37579.1"/>
    <property type="molecule type" value="Genomic_DNA"/>
</dbReference>
<dbReference type="GO" id="GO:0004622">
    <property type="term" value="F:phosphatidylcholine lysophospholipase activity"/>
    <property type="evidence" value="ECO:0007669"/>
    <property type="project" value="TreeGrafter"/>
</dbReference>
<feature type="chain" id="PRO_5011616807" evidence="1">
    <location>
        <begin position="28"/>
        <end position="251"/>
    </location>
</feature>
<evidence type="ECO:0000313" key="3">
    <source>
        <dbReference type="EMBL" id="SEL37579.1"/>
    </source>
</evidence>
<gene>
    <name evidence="3" type="ORF">SAMN05661044_02310</name>
</gene>
<dbReference type="PROSITE" id="PS51318">
    <property type="entry name" value="TAT"/>
    <property type="match status" value="1"/>
</dbReference>
<dbReference type="PANTHER" id="PTHR30383:SF5">
    <property type="entry name" value="SGNH HYDROLASE-TYPE ESTERASE DOMAIN-CONTAINING PROTEIN"/>
    <property type="match status" value="1"/>
</dbReference>
<feature type="domain" description="SGNH hydrolase-type esterase" evidence="2">
    <location>
        <begin position="48"/>
        <end position="239"/>
    </location>
</feature>
<evidence type="ECO:0000256" key="1">
    <source>
        <dbReference type="SAM" id="SignalP"/>
    </source>
</evidence>
<feature type="signal peptide" evidence="1">
    <location>
        <begin position="1"/>
        <end position="27"/>
    </location>
</feature>
<evidence type="ECO:0000313" key="4">
    <source>
        <dbReference type="Proteomes" id="UP000199421"/>
    </source>
</evidence>
<dbReference type="CDD" id="cd01834">
    <property type="entry name" value="SGNH_hydrolase_like_2"/>
    <property type="match status" value="1"/>
</dbReference>
<accession>A0A1H7PPN8</accession>
<dbReference type="SUPFAM" id="SSF52266">
    <property type="entry name" value="SGNH hydrolase"/>
    <property type="match status" value="1"/>
</dbReference>
<dbReference type="InterPro" id="IPR036514">
    <property type="entry name" value="SGNH_hydro_sf"/>
</dbReference>
<dbReference type="Proteomes" id="UP000199421">
    <property type="component" value="Unassembled WGS sequence"/>
</dbReference>
<organism evidence="3 4">
    <name type="scientific">Olivibacter domesticus</name>
    <name type="common">Pseudosphingobacterium domesticum</name>
    <dbReference type="NCBI Taxonomy" id="407022"/>
    <lineage>
        <taxon>Bacteria</taxon>
        <taxon>Pseudomonadati</taxon>
        <taxon>Bacteroidota</taxon>
        <taxon>Sphingobacteriia</taxon>
        <taxon>Sphingobacteriales</taxon>
        <taxon>Sphingobacteriaceae</taxon>
        <taxon>Olivibacter</taxon>
    </lineage>
</organism>
<dbReference type="OrthoDB" id="9794725at2"/>
<dbReference type="AlphaFoldDB" id="A0A1H7PPN8"/>
<dbReference type="InterPro" id="IPR051532">
    <property type="entry name" value="Ester_Hydrolysis_Enzymes"/>
</dbReference>
<evidence type="ECO:0000259" key="2">
    <source>
        <dbReference type="Pfam" id="PF13472"/>
    </source>
</evidence>
<sequence length="251" mass="28034">MTNRRNFIQSLALTGTLAISLPDIVNAANIRNNTTVKFNKNDVILFQGDSITDAGRDKKEEEANSTHVLGNGYALLTASQLLLKQASLNLKIYNKGISGNKVYQLKERWQEDCLRLKPNILSILIGVNDFWHTLAKDNPYKGTVETYRADLRALLENTLKQLPNTKLIIGEPFAVRNVKAVTNEWFPAFDEYRNAAKEIASEFKATFIPYQQVFDEAVKYAPANYWTGDGVHPSLAGAALMAQAWIKAVGN</sequence>
<dbReference type="Gene3D" id="3.40.50.1110">
    <property type="entry name" value="SGNH hydrolase"/>
    <property type="match status" value="1"/>
</dbReference>
<dbReference type="InterPro" id="IPR006311">
    <property type="entry name" value="TAT_signal"/>
</dbReference>
<dbReference type="RefSeq" id="WP_093324182.1">
    <property type="nucleotide sequence ID" value="NZ_FOAF01000002.1"/>
</dbReference>
<dbReference type="PANTHER" id="PTHR30383">
    <property type="entry name" value="THIOESTERASE 1/PROTEASE 1/LYSOPHOSPHOLIPASE L1"/>
    <property type="match status" value="1"/>
</dbReference>
<proteinExistence type="predicted"/>
<name>A0A1H7PPN8_OLID1</name>
<dbReference type="STRING" id="407022.SAMN05661044_02310"/>
<keyword evidence="1" id="KW-0732">Signal</keyword>
<keyword evidence="4" id="KW-1185">Reference proteome</keyword>
<dbReference type="Pfam" id="PF13472">
    <property type="entry name" value="Lipase_GDSL_2"/>
    <property type="match status" value="1"/>
</dbReference>
<dbReference type="InterPro" id="IPR013830">
    <property type="entry name" value="SGNH_hydro"/>
</dbReference>
<reference evidence="4" key="1">
    <citation type="submission" date="2016-10" db="EMBL/GenBank/DDBJ databases">
        <authorList>
            <person name="Varghese N."/>
            <person name="Submissions S."/>
        </authorList>
    </citation>
    <scope>NUCLEOTIDE SEQUENCE [LARGE SCALE GENOMIC DNA]</scope>
    <source>
        <strain evidence="4">DSM 18733</strain>
    </source>
</reference>